<organism evidence="1 2">
    <name type="scientific">Colocasia esculenta</name>
    <name type="common">Wild taro</name>
    <name type="synonym">Arum esculentum</name>
    <dbReference type="NCBI Taxonomy" id="4460"/>
    <lineage>
        <taxon>Eukaryota</taxon>
        <taxon>Viridiplantae</taxon>
        <taxon>Streptophyta</taxon>
        <taxon>Embryophyta</taxon>
        <taxon>Tracheophyta</taxon>
        <taxon>Spermatophyta</taxon>
        <taxon>Magnoliopsida</taxon>
        <taxon>Liliopsida</taxon>
        <taxon>Araceae</taxon>
        <taxon>Aroideae</taxon>
        <taxon>Colocasieae</taxon>
        <taxon>Colocasia</taxon>
    </lineage>
</organism>
<evidence type="ECO:0000313" key="1">
    <source>
        <dbReference type="EMBL" id="MQL69220.1"/>
    </source>
</evidence>
<dbReference type="Proteomes" id="UP000652761">
    <property type="component" value="Unassembled WGS sequence"/>
</dbReference>
<evidence type="ECO:0000313" key="2">
    <source>
        <dbReference type="Proteomes" id="UP000652761"/>
    </source>
</evidence>
<name>A0A843TJ92_COLES</name>
<proteinExistence type="predicted"/>
<dbReference type="EMBL" id="NMUH01000031">
    <property type="protein sequence ID" value="MQL69220.1"/>
    <property type="molecule type" value="Genomic_DNA"/>
</dbReference>
<sequence length="78" mass="8760">MDLFLISQGCRLPNLRLSPFTDFKNQVPKGLPTDPAGPIRQGPCRITATVPLLFHPGRLALADSPLPYRFWLPNRFVC</sequence>
<accession>A0A843TJ92</accession>
<comment type="caution">
    <text evidence="1">The sequence shown here is derived from an EMBL/GenBank/DDBJ whole genome shotgun (WGS) entry which is preliminary data.</text>
</comment>
<gene>
    <name evidence="1" type="ORF">Taro_001510</name>
</gene>
<dbReference type="AlphaFoldDB" id="A0A843TJ92"/>
<protein>
    <submittedName>
        <fullName evidence="1">Uncharacterized protein</fullName>
    </submittedName>
</protein>
<reference evidence="1" key="1">
    <citation type="submission" date="2017-07" db="EMBL/GenBank/DDBJ databases">
        <title>Taro Niue Genome Assembly and Annotation.</title>
        <authorList>
            <person name="Atibalentja N."/>
            <person name="Keating K."/>
            <person name="Fields C.J."/>
        </authorList>
    </citation>
    <scope>NUCLEOTIDE SEQUENCE</scope>
    <source>
        <strain evidence="1">Niue_2</strain>
        <tissue evidence="1">Leaf</tissue>
    </source>
</reference>
<keyword evidence="2" id="KW-1185">Reference proteome</keyword>